<name>A0A0D8FSN7_9ACTN</name>
<dbReference type="GO" id="GO:0016491">
    <property type="term" value="F:oxidoreductase activity"/>
    <property type="evidence" value="ECO:0007669"/>
    <property type="project" value="UniProtKB-ARBA"/>
</dbReference>
<dbReference type="Gene3D" id="1.10.1060.10">
    <property type="entry name" value="Alpha-helical ferredoxin"/>
    <property type="match status" value="1"/>
</dbReference>
<evidence type="ECO:0000313" key="8">
    <source>
        <dbReference type="Proteomes" id="UP000032336"/>
    </source>
</evidence>
<keyword evidence="3" id="KW-0677">Repeat</keyword>
<dbReference type="AlphaFoldDB" id="A0A0D8FSN7"/>
<keyword evidence="4" id="KW-0408">Iron</keyword>
<dbReference type="PROSITE" id="PS00198">
    <property type="entry name" value="4FE4S_FER_1"/>
    <property type="match status" value="2"/>
</dbReference>
<dbReference type="GO" id="GO:0051539">
    <property type="term" value="F:4 iron, 4 sulfur cluster binding"/>
    <property type="evidence" value="ECO:0007669"/>
    <property type="project" value="UniProtKB-KW"/>
</dbReference>
<dbReference type="InterPro" id="IPR004017">
    <property type="entry name" value="Cys_rich_dom"/>
</dbReference>
<comment type="caution">
    <text evidence="7">The sequence shown here is derived from an EMBL/GenBank/DDBJ whole genome shotgun (WGS) entry which is preliminary data.</text>
</comment>
<dbReference type="Pfam" id="PF02754">
    <property type="entry name" value="CCG"/>
    <property type="match status" value="2"/>
</dbReference>
<dbReference type="Pfam" id="PF13183">
    <property type="entry name" value="Fer4_8"/>
    <property type="match status" value="1"/>
</dbReference>
<evidence type="ECO:0000256" key="4">
    <source>
        <dbReference type="ARBA" id="ARBA00023004"/>
    </source>
</evidence>
<evidence type="ECO:0000313" key="7">
    <source>
        <dbReference type="EMBL" id="KJE76156.1"/>
    </source>
</evidence>
<evidence type="ECO:0000256" key="2">
    <source>
        <dbReference type="ARBA" id="ARBA00022723"/>
    </source>
</evidence>
<dbReference type="GO" id="GO:0046872">
    <property type="term" value="F:metal ion binding"/>
    <property type="evidence" value="ECO:0007669"/>
    <property type="project" value="UniProtKB-KW"/>
</dbReference>
<reference evidence="7 8" key="1">
    <citation type="submission" date="2015-01" db="EMBL/GenBank/DDBJ databases">
        <title>Draft genome of the acidophilic iron oxidizer Ferrimicrobium acidiphilum strain T23.</title>
        <authorList>
            <person name="Poehlein A."/>
            <person name="Eisen S."/>
            <person name="Schloemann M."/>
            <person name="Johnson B.D."/>
            <person name="Daniel R."/>
            <person name="Muehling M."/>
        </authorList>
    </citation>
    <scope>NUCLEOTIDE SEQUENCE [LARGE SCALE GENOMIC DNA]</scope>
    <source>
        <strain evidence="7 8">T23</strain>
    </source>
</reference>
<gene>
    <name evidence="7" type="primary">glpC3</name>
    <name evidence="7" type="ORF">FEAC_21420</name>
</gene>
<keyword evidence="1" id="KW-0004">4Fe-4S</keyword>
<proteinExistence type="predicted"/>
<dbReference type="InterPro" id="IPR009051">
    <property type="entry name" value="Helical_ferredxn"/>
</dbReference>
<evidence type="ECO:0000256" key="3">
    <source>
        <dbReference type="ARBA" id="ARBA00022737"/>
    </source>
</evidence>
<dbReference type="PROSITE" id="PS51379">
    <property type="entry name" value="4FE4S_FER_2"/>
    <property type="match status" value="1"/>
</dbReference>
<sequence>MRRFEYEDACIKCSICVTACPVYRVDQQFPGPKALGPDWYRRHQAGEQKAMEHVIDCTFCQLCEEACPVDVPIAHLIAEHKQFANQSPRLKLRDYLLTHPQWLAMAPSLVKAPKQLGVPLGVSAKTQWPTPSPTKRNYRHQSTRRHYDGRTVGIYVDCFTRGFDSETLLAATAILQRLGFNTVNLPTASHCCGAAAYASGLIGEAERTAKVTHRALRRMTSQLEAIVTLNATCDDTLRVEWPRYFGLTLSVPVTPFVEFVLANANPSFFAELRSRPSQGVLYTHATCRSKAAKGEGTLFSLVQQASEQGPRILEISCCGAAGSYAFKSEHTEVARALGGRAARAIDEPGMILTDSGTCAIHLEELTGYRSVHPARWMQSQLSSTEVLQ</sequence>
<organism evidence="7 8">
    <name type="scientific">Ferrimicrobium acidiphilum DSM 19497</name>
    <dbReference type="NCBI Taxonomy" id="1121877"/>
    <lineage>
        <taxon>Bacteria</taxon>
        <taxon>Bacillati</taxon>
        <taxon>Actinomycetota</taxon>
        <taxon>Acidimicrobiia</taxon>
        <taxon>Acidimicrobiales</taxon>
        <taxon>Acidimicrobiaceae</taxon>
        <taxon>Ferrimicrobium</taxon>
    </lineage>
</organism>
<dbReference type="PANTHER" id="PTHR32479">
    <property type="entry name" value="GLYCOLATE OXIDASE IRON-SULFUR SUBUNIT"/>
    <property type="match status" value="1"/>
</dbReference>
<dbReference type="STRING" id="1121877.FEAC_21420"/>
<dbReference type="OrthoDB" id="9770306at2"/>
<dbReference type="PANTHER" id="PTHR32479:SF19">
    <property type="entry name" value="ANAEROBIC GLYCEROL-3-PHOSPHATE DEHYDROGENASE SUBUNIT C"/>
    <property type="match status" value="1"/>
</dbReference>
<evidence type="ECO:0000256" key="5">
    <source>
        <dbReference type="ARBA" id="ARBA00023014"/>
    </source>
</evidence>
<dbReference type="EMBL" id="JXUW01000021">
    <property type="protein sequence ID" value="KJE76156.1"/>
    <property type="molecule type" value="Genomic_DNA"/>
</dbReference>
<dbReference type="PATRIC" id="fig|1121877.4.peg.2381"/>
<protein>
    <submittedName>
        <fullName evidence="7">Anaerobic glycerol-3-phosphate dehydrogenase subunit C</fullName>
    </submittedName>
</protein>
<dbReference type="InterPro" id="IPR017900">
    <property type="entry name" value="4Fe4S_Fe_S_CS"/>
</dbReference>
<dbReference type="eggNOG" id="COG0247">
    <property type="taxonomic scope" value="Bacteria"/>
</dbReference>
<dbReference type="RefSeq" id="WP_081901289.1">
    <property type="nucleotide sequence ID" value="NZ_JQKF01000068.1"/>
</dbReference>
<accession>A0A0D8FSN7</accession>
<feature type="domain" description="4Fe-4S ferredoxin-type" evidence="6">
    <location>
        <begin position="1"/>
        <end position="30"/>
    </location>
</feature>
<keyword evidence="8" id="KW-1185">Reference proteome</keyword>
<evidence type="ECO:0000259" key="6">
    <source>
        <dbReference type="PROSITE" id="PS51379"/>
    </source>
</evidence>
<evidence type="ECO:0000256" key="1">
    <source>
        <dbReference type="ARBA" id="ARBA00022485"/>
    </source>
</evidence>
<dbReference type="Proteomes" id="UP000032336">
    <property type="component" value="Unassembled WGS sequence"/>
</dbReference>
<keyword evidence="5" id="KW-0411">Iron-sulfur</keyword>
<keyword evidence="2" id="KW-0479">Metal-binding</keyword>
<dbReference type="InterPro" id="IPR017896">
    <property type="entry name" value="4Fe4S_Fe-S-bd"/>
</dbReference>
<dbReference type="GeneID" id="78373214"/>
<dbReference type="SUPFAM" id="SSF46548">
    <property type="entry name" value="alpha-helical ferredoxin"/>
    <property type="match status" value="1"/>
</dbReference>